<evidence type="ECO:0000313" key="2">
    <source>
        <dbReference type="EMBL" id="KAK0134191.1"/>
    </source>
</evidence>
<organism evidence="2 3">
    <name type="scientific">Merluccius polli</name>
    <name type="common">Benguela hake</name>
    <name type="synonym">Merluccius cadenati</name>
    <dbReference type="NCBI Taxonomy" id="89951"/>
    <lineage>
        <taxon>Eukaryota</taxon>
        <taxon>Metazoa</taxon>
        <taxon>Chordata</taxon>
        <taxon>Craniata</taxon>
        <taxon>Vertebrata</taxon>
        <taxon>Euteleostomi</taxon>
        <taxon>Actinopterygii</taxon>
        <taxon>Neopterygii</taxon>
        <taxon>Teleostei</taxon>
        <taxon>Neoteleostei</taxon>
        <taxon>Acanthomorphata</taxon>
        <taxon>Zeiogadaria</taxon>
        <taxon>Gadariae</taxon>
        <taxon>Gadiformes</taxon>
        <taxon>Gadoidei</taxon>
        <taxon>Merlucciidae</taxon>
        <taxon>Merluccius</taxon>
    </lineage>
</organism>
<feature type="region of interest" description="Disordered" evidence="1">
    <location>
        <begin position="77"/>
        <end position="99"/>
    </location>
</feature>
<accession>A0AA47NQ58</accession>
<gene>
    <name evidence="2" type="ORF">N1851_030232</name>
</gene>
<dbReference type="AlphaFoldDB" id="A0AA47NQ58"/>
<sequence length="310" mass="34574">MDLSAIEDLKLEVIGTLYTLTKEAVLEICCGLDIKELRQPDYLNRDGVQELEDEGMTELLMLRDKISELQESAQANIPNQTGSGEAQTEEIQEQASQVSEEQRLKRELEAVTLALKLSLQKDGSQEPERAGGAIASRMPQGCFPLQWGREFKISGQVGEPGQKDKLSFSSLAHQIEQGINKGYTEVEIVDAVVRAIAPGLQLRSYLEGKADLTLPTLRQILCFHYQEKGATELYKQLTSEVQGSNESPQNFVIRARDLRQKILFASQEAESALRYDPVLVQSMFLHTVLTGLQNESIRNDLLPIPTTTNL</sequence>
<feature type="compositionally biased region" description="Polar residues" evidence="1">
    <location>
        <begin position="77"/>
        <end position="86"/>
    </location>
</feature>
<protein>
    <submittedName>
        <fullName evidence="2">Uncharacterized protein</fullName>
    </submittedName>
</protein>
<evidence type="ECO:0000313" key="3">
    <source>
        <dbReference type="Proteomes" id="UP001174136"/>
    </source>
</evidence>
<dbReference type="EMBL" id="JAOPHQ010005727">
    <property type="protein sequence ID" value="KAK0134191.1"/>
    <property type="molecule type" value="Genomic_DNA"/>
</dbReference>
<proteinExistence type="predicted"/>
<evidence type="ECO:0000256" key="1">
    <source>
        <dbReference type="SAM" id="MobiDB-lite"/>
    </source>
</evidence>
<name>A0AA47NQ58_MERPO</name>
<comment type="caution">
    <text evidence="2">The sequence shown here is derived from an EMBL/GenBank/DDBJ whole genome shotgun (WGS) entry which is preliminary data.</text>
</comment>
<reference evidence="2" key="1">
    <citation type="journal article" date="2023" name="Front. Mar. Sci.">
        <title>A new Merluccius polli reference genome to investigate the effects of global change in West African waters.</title>
        <authorList>
            <person name="Mateo J.L."/>
            <person name="Blanco-Fernandez C."/>
            <person name="Garcia-Vazquez E."/>
            <person name="Machado-Schiaffino G."/>
        </authorList>
    </citation>
    <scope>NUCLEOTIDE SEQUENCE</scope>
    <source>
        <strain evidence="2">C29</strain>
        <tissue evidence="2">Fin</tissue>
    </source>
</reference>
<keyword evidence="3" id="KW-1185">Reference proteome</keyword>
<dbReference type="Proteomes" id="UP001174136">
    <property type="component" value="Unassembled WGS sequence"/>
</dbReference>